<sequence length="144" mass="14944">MSYVGFKYMSVYIFIALAIFITVNFAHPTYDLENPISRIPRKRQETVKDPKKPKEPPSPPPTQDSGHPLGDTGGPPGGAPPPAGGPPPSAGGPPGGEPPPPAGGPPGGAPPPPAGVGENFIETHDCSDGTMNKRQGMVKCGRWF</sequence>
<gene>
    <name evidence="2" type="ORF">C1645_802854</name>
</gene>
<feature type="compositionally biased region" description="Pro residues" evidence="1">
    <location>
        <begin position="77"/>
        <end position="114"/>
    </location>
</feature>
<keyword evidence="3" id="KW-1185">Reference proteome</keyword>
<comment type="caution">
    <text evidence="2">The sequence shown here is derived from an EMBL/GenBank/DDBJ whole genome shotgun (WGS) entry which is preliminary data.</text>
</comment>
<evidence type="ECO:0000256" key="1">
    <source>
        <dbReference type="SAM" id="MobiDB-lite"/>
    </source>
</evidence>
<evidence type="ECO:0000313" key="2">
    <source>
        <dbReference type="EMBL" id="RIA95737.1"/>
    </source>
</evidence>
<dbReference type="Proteomes" id="UP000265703">
    <property type="component" value="Unassembled WGS sequence"/>
</dbReference>
<proteinExistence type="predicted"/>
<dbReference type="AlphaFoldDB" id="A0A397TH51"/>
<feature type="region of interest" description="Disordered" evidence="1">
    <location>
        <begin position="36"/>
        <end position="135"/>
    </location>
</feature>
<dbReference type="EMBL" id="QKYT01000056">
    <property type="protein sequence ID" value="RIA95737.1"/>
    <property type="molecule type" value="Genomic_DNA"/>
</dbReference>
<protein>
    <submittedName>
        <fullName evidence="2">Uncharacterized protein</fullName>
    </submittedName>
</protein>
<feature type="compositionally biased region" description="Basic and acidic residues" evidence="1">
    <location>
        <begin position="42"/>
        <end position="55"/>
    </location>
</feature>
<accession>A0A397TH51</accession>
<evidence type="ECO:0000313" key="3">
    <source>
        <dbReference type="Proteomes" id="UP000265703"/>
    </source>
</evidence>
<reference evidence="2 3" key="1">
    <citation type="submission" date="2018-06" db="EMBL/GenBank/DDBJ databases">
        <title>Comparative genomics reveals the genomic features of Rhizophagus irregularis, R. cerebriforme, R. diaphanum and Gigaspora rosea, and their symbiotic lifestyle signature.</title>
        <authorList>
            <person name="Morin E."/>
            <person name="San Clemente H."/>
            <person name="Chen E.C.H."/>
            <person name="De La Providencia I."/>
            <person name="Hainaut M."/>
            <person name="Kuo A."/>
            <person name="Kohler A."/>
            <person name="Murat C."/>
            <person name="Tang N."/>
            <person name="Roy S."/>
            <person name="Loubradou J."/>
            <person name="Henrissat B."/>
            <person name="Grigoriev I.V."/>
            <person name="Corradi N."/>
            <person name="Roux C."/>
            <person name="Martin F.M."/>
        </authorList>
    </citation>
    <scope>NUCLEOTIDE SEQUENCE [LARGE SCALE GENOMIC DNA]</scope>
    <source>
        <strain evidence="2 3">DAOM 227022</strain>
    </source>
</reference>
<organism evidence="2 3">
    <name type="scientific">Glomus cerebriforme</name>
    <dbReference type="NCBI Taxonomy" id="658196"/>
    <lineage>
        <taxon>Eukaryota</taxon>
        <taxon>Fungi</taxon>
        <taxon>Fungi incertae sedis</taxon>
        <taxon>Mucoromycota</taxon>
        <taxon>Glomeromycotina</taxon>
        <taxon>Glomeromycetes</taxon>
        <taxon>Glomerales</taxon>
        <taxon>Glomeraceae</taxon>
        <taxon>Glomus</taxon>
    </lineage>
</organism>
<name>A0A397TH51_9GLOM</name>